<comment type="caution">
    <text evidence="10">The sequence shown here is derived from an EMBL/GenBank/DDBJ whole genome shotgun (WGS) entry which is preliminary data.</text>
</comment>
<keyword evidence="11" id="KW-1185">Reference proteome</keyword>
<sequence length="185" mass="20585">MLRSRAHVGLFFLLVGCAPFFFFFLVELVARVSSSSSLMFVVSLLVLRGSLSSLWFFLFVAVGNEPFLKAYNGTFLNKTLPALKNIQTSLNNAGLGSKIKATVPFNADIYYSPNSNPVPSAGDFRPEIRDLTVEIIELLYSNDAPFTVNIYPFLSLYGNDHFPFDFAFFDGGNKPLRDDGKSIQI</sequence>
<keyword evidence="9" id="KW-1133">Transmembrane helix</keyword>
<evidence type="ECO:0000256" key="2">
    <source>
        <dbReference type="ARBA" id="ARBA00008773"/>
    </source>
</evidence>
<evidence type="ECO:0000313" key="11">
    <source>
        <dbReference type="Proteomes" id="UP001372338"/>
    </source>
</evidence>
<comment type="catalytic activity">
    <reaction evidence="1">
        <text>Hydrolysis of (1-&gt;3)-beta-D-glucosidic linkages in (1-&gt;3)-beta-D-glucans.</text>
        <dbReference type="EC" id="3.2.1.39"/>
    </reaction>
</comment>
<comment type="similarity">
    <text evidence="2 8">Belongs to the glycosyl hydrolase 17 family.</text>
</comment>
<evidence type="ECO:0000256" key="6">
    <source>
        <dbReference type="ARBA" id="ARBA00033335"/>
    </source>
</evidence>
<keyword evidence="5" id="KW-0326">Glycosidase</keyword>
<evidence type="ECO:0000256" key="1">
    <source>
        <dbReference type="ARBA" id="ARBA00000382"/>
    </source>
</evidence>
<gene>
    <name evidence="10" type="ORF">RIF29_27624</name>
</gene>
<dbReference type="GO" id="GO:0005975">
    <property type="term" value="P:carbohydrate metabolic process"/>
    <property type="evidence" value="ECO:0007669"/>
    <property type="project" value="InterPro"/>
</dbReference>
<evidence type="ECO:0000256" key="5">
    <source>
        <dbReference type="ARBA" id="ARBA00023295"/>
    </source>
</evidence>
<keyword evidence="9" id="KW-0812">Transmembrane</keyword>
<organism evidence="10 11">
    <name type="scientific">Crotalaria pallida</name>
    <name type="common">Smooth rattlebox</name>
    <name type="synonym">Crotalaria striata</name>
    <dbReference type="NCBI Taxonomy" id="3830"/>
    <lineage>
        <taxon>Eukaryota</taxon>
        <taxon>Viridiplantae</taxon>
        <taxon>Streptophyta</taxon>
        <taxon>Embryophyta</taxon>
        <taxon>Tracheophyta</taxon>
        <taxon>Spermatophyta</taxon>
        <taxon>Magnoliopsida</taxon>
        <taxon>eudicotyledons</taxon>
        <taxon>Gunneridae</taxon>
        <taxon>Pentapetalae</taxon>
        <taxon>rosids</taxon>
        <taxon>fabids</taxon>
        <taxon>Fabales</taxon>
        <taxon>Fabaceae</taxon>
        <taxon>Papilionoideae</taxon>
        <taxon>50 kb inversion clade</taxon>
        <taxon>genistoids sensu lato</taxon>
        <taxon>core genistoids</taxon>
        <taxon>Crotalarieae</taxon>
        <taxon>Crotalaria</taxon>
    </lineage>
</organism>
<protein>
    <recommendedName>
        <fullName evidence="3">glucan endo-1,3-beta-D-glucosidase</fullName>
        <ecNumber evidence="3">3.2.1.39</ecNumber>
    </recommendedName>
    <alternativeName>
        <fullName evidence="6">(1-&gt;3)-beta-glucan endohydrolase</fullName>
    </alternativeName>
    <alternativeName>
        <fullName evidence="7">Beta-1,3-endoglucanase</fullName>
    </alternativeName>
</protein>
<dbReference type="EC" id="3.2.1.39" evidence="3"/>
<dbReference type="InterPro" id="IPR044965">
    <property type="entry name" value="Glyco_hydro_17_plant"/>
</dbReference>
<evidence type="ECO:0000256" key="7">
    <source>
        <dbReference type="ARBA" id="ARBA00033417"/>
    </source>
</evidence>
<evidence type="ECO:0000313" key="10">
    <source>
        <dbReference type="EMBL" id="KAK7261315.1"/>
    </source>
</evidence>
<evidence type="ECO:0000256" key="3">
    <source>
        <dbReference type="ARBA" id="ARBA00012780"/>
    </source>
</evidence>
<accession>A0AAN9EUA5</accession>
<keyword evidence="4" id="KW-0378">Hydrolase</keyword>
<dbReference type="Gene3D" id="3.20.20.80">
    <property type="entry name" value="Glycosidases"/>
    <property type="match status" value="1"/>
</dbReference>
<dbReference type="EMBL" id="JAYWIO010000005">
    <property type="protein sequence ID" value="KAK7261315.1"/>
    <property type="molecule type" value="Genomic_DNA"/>
</dbReference>
<feature type="transmembrane region" description="Helical" evidence="9">
    <location>
        <begin position="6"/>
        <end position="26"/>
    </location>
</feature>
<dbReference type="Proteomes" id="UP001372338">
    <property type="component" value="Unassembled WGS sequence"/>
</dbReference>
<dbReference type="Pfam" id="PF00332">
    <property type="entry name" value="Glyco_hydro_17"/>
    <property type="match status" value="1"/>
</dbReference>
<evidence type="ECO:0000256" key="9">
    <source>
        <dbReference type="SAM" id="Phobius"/>
    </source>
</evidence>
<reference evidence="10 11" key="1">
    <citation type="submission" date="2024-01" db="EMBL/GenBank/DDBJ databases">
        <title>The genomes of 5 underutilized Papilionoideae crops provide insights into root nodulation and disease resistanc.</title>
        <authorList>
            <person name="Yuan L."/>
        </authorList>
    </citation>
    <scope>NUCLEOTIDE SEQUENCE [LARGE SCALE GENOMIC DNA]</scope>
    <source>
        <strain evidence="10">ZHUSHIDOU_FW_LH</strain>
        <tissue evidence="10">Leaf</tissue>
    </source>
</reference>
<dbReference type="PANTHER" id="PTHR32227">
    <property type="entry name" value="GLUCAN ENDO-1,3-BETA-GLUCOSIDASE BG1-RELATED-RELATED"/>
    <property type="match status" value="1"/>
</dbReference>
<feature type="transmembrane region" description="Helical" evidence="9">
    <location>
        <begin position="38"/>
        <end position="62"/>
    </location>
</feature>
<keyword evidence="9" id="KW-0472">Membrane</keyword>
<evidence type="ECO:0000256" key="8">
    <source>
        <dbReference type="RuleBase" id="RU004335"/>
    </source>
</evidence>
<dbReference type="GO" id="GO:0042973">
    <property type="term" value="F:glucan endo-1,3-beta-D-glucosidase activity"/>
    <property type="evidence" value="ECO:0007669"/>
    <property type="project" value="UniProtKB-EC"/>
</dbReference>
<proteinExistence type="inferred from homology"/>
<evidence type="ECO:0000256" key="4">
    <source>
        <dbReference type="ARBA" id="ARBA00022801"/>
    </source>
</evidence>
<name>A0AAN9EUA5_CROPI</name>
<dbReference type="InterPro" id="IPR017853">
    <property type="entry name" value="GH"/>
</dbReference>
<dbReference type="AlphaFoldDB" id="A0AAN9EUA5"/>
<dbReference type="PROSITE" id="PS51257">
    <property type="entry name" value="PROKAR_LIPOPROTEIN"/>
    <property type="match status" value="1"/>
</dbReference>
<dbReference type="InterPro" id="IPR000490">
    <property type="entry name" value="Glyco_hydro_17"/>
</dbReference>
<dbReference type="SUPFAM" id="SSF51445">
    <property type="entry name" value="(Trans)glycosidases"/>
    <property type="match status" value="1"/>
</dbReference>